<keyword evidence="2" id="KW-1185">Reference proteome</keyword>
<dbReference type="OrthoDB" id="3829495at2"/>
<gene>
    <name evidence="1" type="ORF">GM1_010_01590</name>
</gene>
<dbReference type="Pfam" id="PF14078">
    <property type="entry name" value="DUF4259"/>
    <property type="match status" value="1"/>
</dbReference>
<dbReference type="AlphaFoldDB" id="M3VEV2"/>
<organism evidence="1 2">
    <name type="scientific">Gordonia malaquae NBRC 108250</name>
    <dbReference type="NCBI Taxonomy" id="1223542"/>
    <lineage>
        <taxon>Bacteria</taxon>
        <taxon>Bacillati</taxon>
        <taxon>Actinomycetota</taxon>
        <taxon>Actinomycetes</taxon>
        <taxon>Mycobacteriales</taxon>
        <taxon>Gordoniaceae</taxon>
        <taxon>Gordonia</taxon>
    </lineage>
</organism>
<comment type="caution">
    <text evidence="1">The sequence shown here is derived from an EMBL/GenBank/DDBJ whole genome shotgun (WGS) entry which is preliminary data.</text>
</comment>
<reference evidence="1 2" key="1">
    <citation type="submission" date="2013-02" db="EMBL/GenBank/DDBJ databases">
        <title>Whole genome shotgun sequence of Gordonia malaquae NBRC 108250.</title>
        <authorList>
            <person name="Yoshida I."/>
            <person name="Hosoyama A."/>
            <person name="Tsuchikane K."/>
            <person name="Ando Y."/>
            <person name="Baba S."/>
            <person name="Ohji S."/>
            <person name="Hamada M."/>
            <person name="Tamura T."/>
            <person name="Yamazoe A."/>
            <person name="Yamazaki S."/>
            <person name="Fujita N."/>
        </authorList>
    </citation>
    <scope>NUCLEOTIDE SEQUENCE [LARGE SCALE GENOMIC DNA]</scope>
    <source>
        <strain evidence="1 2">NBRC 108250</strain>
    </source>
</reference>
<accession>M3VEV2</accession>
<dbReference type="EMBL" id="BAOP01000010">
    <property type="protein sequence ID" value="GAC79569.1"/>
    <property type="molecule type" value="Genomic_DNA"/>
</dbReference>
<sequence length="76" mass="7980">MGALVTIGRGEGSGGPADVDAVAFATSLTDEQLGRLRDWTGRVLADGDTSELYELWEESADLGEWLTASRASIPPA</sequence>
<dbReference type="Proteomes" id="UP000035009">
    <property type="component" value="Unassembled WGS sequence"/>
</dbReference>
<evidence type="ECO:0000313" key="1">
    <source>
        <dbReference type="EMBL" id="GAC79569.1"/>
    </source>
</evidence>
<name>M3VEV2_GORML</name>
<dbReference type="InterPro" id="IPR025355">
    <property type="entry name" value="DUF4259"/>
</dbReference>
<protein>
    <submittedName>
        <fullName evidence="1">Uncharacterized protein</fullName>
    </submittedName>
</protein>
<proteinExistence type="predicted"/>
<dbReference type="RefSeq" id="WP_008378084.1">
    <property type="nucleotide sequence ID" value="NZ_BAOP01000010.1"/>
</dbReference>
<evidence type="ECO:0000313" key="2">
    <source>
        <dbReference type="Proteomes" id="UP000035009"/>
    </source>
</evidence>